<gene>
    <name evidence="1" type="ORF">MM415B01497_0008</name>
</gene>
<sequence length="126" mass="14329">MPNDTPMMELQDPDALEVEVAMTIRDLLNESAEVREFWGIITTLVRTHSARITDAMARSTPIEPMYDTNGSIAGYRQSSISEQNARFHRVRGEVAGLEWLEDEISRFRNLAMEVEAERTGGQEELE</sequence>
<dbReference type="EMBL" id="MT141310">
    <property type="protein sequence ID" value="QJA58138.1"/>
    <property type="molecule type" value="Genomic_DNA"/>
</dbReference>
<evidence type="ECO:0000313" key="1">
    <source>
        <dbReference type="EMBL" id="QJA58138.1"/>
    </source>
</evidence>
<accession>A0A6M3ILT1</accession>
<proteinExistence type="predicted"/>
<reference evidence="1" key="1">
    <citation type="submission" date="2020-03" db="EMBL/GenBank/DDBJ databases">
        <title>The deep terrestrial virosphere.</title>
        <authorList>
            <person name="Holmfeldt K."/>
            <person name="Nilsson E."/>
            <person name="Simone D."/>
            <person name="Lopez-Fernandez M."/>
            <person name="Wu X."/>
            <person name="de Brujin I."/>
            <person name="Lundin D."/>
            <person name="Andersson A."/>
            <person name="Bertilsson S."/>
            <person name="Dopson M."/>
        </authorList>
    </citation>
    <scope>NUCLEOTIDE SEQUENCE</scope>
    <source>
        <strain evidence="1">MM415B01497</strain>
    </source>
</reference>
<dbReference type="AlphaFoldDB" id="A0A6M3ILT1"/>
<organism evidence="1">
    <name type="scientific">viral metagenome</name>
    <dbReference type="NCBI Taxonomy" id="1070528"/>
    <lineage>
        <taxon>unclassified sequences</taxon>
        <taxon>metagenomes</taxon>
        <taxon>organismal metagenomes</taxon>
    </lineage>
</organism>
<protein>
    <submittedName>
        <fullName evidence="1">Uncharacterized protein</fullName>
    </submittedName>
</protein>
<name>A0A6M3ILT1_9ZZZZ</name>